<feature type="transmembrane region" description="Helical" evidence="1">
    <location>
        <begin position="38"/>
        <end position="67"/>
    </location>
</feature>
<proteinExistence type="predicted"/>
<keyword evidence="1" id="KW-0812">Transmembrane</keyword>
<evidence type="ECO:0000256" key="2">
    <source>
        <dbReference type="SAM" id="SignalP"/>
    </source>
</evidence>
<organism evidence="3 4">
    <name type="scientific">Hericium alpestre</name>
    <dbReference type="NCBI Taxonomy" id="135208"/>
    <lineage>
        <taxon>Eukaryota</taxon>
        <taxon>Fungi</taxon>
        <taxon>Dikarya</taxon>
        <taxon>Basidiomycota</taxon>
        <taxon>Agaricomycotina</taxon>
        <taxon>Agaricomycetes</taxon>
        <taxon>Russulales</taxon>
        <taxon>Hericiaceae</taxon>
        <taxon>Hericium</taxon>
    </lineage>
</organism>
<evidence type="ECO:0000313" key="3">
    <source>
        <dbReference type="EMBL" id="TFY78867.1"/>
    </source>
</evidence>
<gene>
    <name evidence="3" type="ORF">EWM64_g5148</name>
</gene>
<sequence>MYILSLLIALALSLRREAIVLAAPGFVHGLVDHHPSVLSVSIAVVGTTAFTPSPVTFIVLTICFFLLARAAASVAVTCEALGGRPFGPASPAP</sequence>
<evidence type="ECO:0000313" key="4">
    <source>
        <dbReference type="Proteomes" id="UP000298061"/>
    </source>
</evidence>
<keyword evidence="2" id="KW-0732">Signal</keyword>
<dbReference type="AlphaFoldDB" id="A0A4Y9ZXR5"/>
<comment type="caution">
    <text evidence="3">The sequence shown here is derived from an EMBL/GenBank/DDBJ whole genome shotgun (WGS) entry which is preliminary data.</text>
</comment>
<reference evidence="3 4" key="1">
    <citation type="submission" date="2019-02" db="EMBL/GenBank/DDBJ databases">
        <title>Genome sequencing of the rare red list fungi Hericium alpestre (H. flagellum).</title>
        <authorList>
            <person name="Buettner E."/>
            <person name="Kellner H."/>
        </authorList>
    </citation>
    <scope>NUCLEOTIDE SEQUENCE [LARGE SCALE GENOMIC DNA]</scope>
    <source>
        <strain evidence="3 4">DSM 108284</strain>
    </source>
</reference>
<dbReference type="Proteomes" id="UP000298061">
    <property type="component" value="Unassembled WGS sequence"/>
</dbReference>
<evidence type="ECO:0000256" key="1">
    <source>
        <dbReference type="SAM" id="Phobius"/>
    </source>
</evidence>
<accession>A0A4Y9ZXR5</accession>
<feature type="chain" id="PRO_5021205736" evidence="2">
    <location>
        <begin position="23"/>
        <end position="93"/>
    </location>
</feature>
<dbReference type="EMBL" id="SFCI01000601">
    <property type="protein sequence ID" value="TFY78867.1"/>
    <property type="molecule type" value="Genomic_DNA"/>
</dbReference>
<feature type="signal peptide" evidence="2">
    <location>
        <begin position="1"/>
        <end position="22"/>
    </location>
</feature>
<keyword evidence="1" id="KW-1133">Transmembrane helix</keyword>
<keyword evidence="4" id="KW-1185">Reference proteome</keyword>
<protein>
    <submittedName>
        <fullName evidence="3">Uncharacterized protein</fullName>
    </submittedName>
</protein>
<keyword evidence="1" id="KW-0472">Membrane</keyword>
<name>A0A4Y9ZXR5_9AGAM</name>